<sequence>MLKYLRLYFLSSTYFSPVEIETAPAEIELAPAGNGGHASPKTIEALEFYYGHYDAVQEYILKPGTKQVLGDETQRHCRFCEKCEPEVTFKTLAHALPEALGNKSLFSNYECDQCNHEFGIGIENHLGKWTKALRVLGRIRGKTGLAEVEERGGRGWKIRSHPTEGLKISAYEDNQIFEVDEDAKTVKLRIPVEPYIPLAVLKAFWKIALTLMPEDELVYFSDVRKWVRQKQHTAIGKITINQVFQPGPMPHDLIGLSLLLRKSDDKNLPYSFLVVRFGNLTVQVPVPSTQKDRSGDFEIPFYRYPDLLDPTVYGESKCSVLDLSSPNIHDSPIEITMHGELKATTRP</sequence>
<dbReference type="InterPro" id="IPR029471">
    <property type="entry name" value="HNH_5"/>
</dbReference>
<evidence type="ECO:0000313" key="3">
    <source>
        <dbReference type="Proteomes" id="UP000187891"/>
    </source>
</evidence>
<evidence type="ECO:0000313" key="2">
    <source>
        <dbReference type="EMBL" id="SCX34513.1"/>
    </source>
</evidence>
<dbReference type="STRING" id="1907666.DSM25559_4498"/>
<protein>
    <recommendedName>
        <fullName evidence="1">HNH endonuclease 5 domain-containing protein</fullName>
    </recommendedName>
</protein>
<accession>A0A1R3U8C6</accession>
<organism evidence="2 3">
    <name type="scientific">Agrobacterium rosae</name>
    <dbReference type="NCBI Taxonomy" id="1972867"/>
    <lineage>
        <taxon>Bacteria</taxon>
        <taxon>Pseudomonadati</taxon>
        <taxon>Pseudomonadota</taxon>
        <taxon>Alphaproteobacteria</taxon>
        <taxon>Hyphomicrobiales</taxon>
        <taxon>Rhizobiaceae</taxon>
        <taxon>Rhizobium/Agrobacterium group</taxon>
        <taxon>Agrobacterium</taxon>
    </lineage>
</organism>
<dbReference type="Pfam" id="PF14279">
    <property type="entry name" value="HNH_5"/>
    <property type="match status" value="1"/>
</dbReference>
<name>A0A1R3U8C6_9HYPH</name>
<proteinExistence type="predicted"/>
<dbReference type="Proteomes" id="UP000187891">
    <property type="component" value="Unassembled WGS sequence"/>
</dbReference>
<gene>
    <name evidence="2" type="ORF">DSM25559_4498</name>
</gene>
<dbReference type="RefSeq" id="WP_077122511.1">
    <property type="nucleotide sequence ID" value="NZ_FMUE01000015.1"/>
</dbReference>
<dbReference type="AlphaFoldDB" id="A0A1R3U8C6"/>
<dbReference type="EMBL" id="FMUE01000015">
    <property type="protein sequence ID" value="SCX34513.1"/>
    <property type="molecule type" value="Genomic_DNA"/>
</dbReference>
<evidence type="ECO:0000259" key="1">
    <source>
        <dbReference type="Pfam" id="PF14279"/>
    </source>
</evidence>
<feature type="domain" description="HNH endonuclease 5" evidence="1">
    <location>
        <begin position="77"/>
        <end position="128"/>
    </location>
</feature>
<reference evidence="3" key="1">
    <citation type="submission" date="2016-10" db="EMBL/GenBank/DDBJ databases">
        <authorList>
            <person name="Wibberg D."/>
        </authorList>
    </citation>
    <scope>NUCLEOTIDE SEQUENCE [LARGE SCALE GENOMIC DNA]</scope>
</reference>